<comment type="subcellular location">
    <subcellularLocation>
        <location evidence="1">Nucleus</location>
    </subcellularLocation>
</comment>
<keyword evidence="6 12" id="KW-0227">DNA damage</keyword>
<dbReference type="Proteomes" id="UP000472263">
    <property type="component" value="Chromosome 17"/>
</dbReference>
<dbReference type="CDD" id="cd00009">
    <property type="entry name" value="AAA"/>
    <property type="match status" value="1"/>
</dbReference>
<accession>A0A667YND3</accession>
<keyword evidence="3" id="KW-0235">DNA replication</keyword>
<feature type="compositionally biased region" description="Polar residues" evidence="14">
    <location>
        <begin position="108"/>
        <end position="117"/>
    </location>
</feature>
<keyword evidence="4" id="KW-0479">Metal-binding</keyword>
<evidence type="ECO:0000256" key="5">
    <source>
        <dbReference type="ARBA" id="ARBA00022741"/>
    </source>
</evidence>
<dbReference type="SMART" id="SM00382">
    <property type="entry name" value="AAA"/>
    <property type="match status" value="1"/>
</dbReference>
<feature type="region of interest" description="Disordered" evidence="14">
    <location>
        <begin position="58"/>
        <end position="135"/>
    </location>
</feature>
<protein>
    <submittedName>
        <fullName evidence="16">WRN helicase interacting protein 1</fullName>
    </submittedName>
</protein>
<dbReference type="CDD" id="cd18139">
    <property type="entry name" value="HLD_clamp_RarA"/>
    <property type="match status" value="1"/>
</dbReference>
<dbReference type="Pfam" id="PF16193">
    <property type="entry name" value="AAA_assoc_2"/>
    <property type="match status" value="1"/>
</dbReference>
<dbReference type="PANTHER" id="PTHR13779:SF7">
    <property type="entry name" value="ATPASE WRNIP1"/>
    <property type="match status" value="1"/>
</dbReference>
<dbReference type="PROSITE" id="PS51908">
    <property type="entry name" value="ZF_UBZ4"/>
    <property type="match status" value="1"/>
</dbReference>
<keyword evidence="8" id="KW-0862">Zinc</keyword>
<dbReference type="Gene3D" id="3.40.50.300">
    <property type="entry name" value="P-loop containing nucleotide triphosphate hydrolases"/>
    <property type="match status" value="1"/>
</dbReference>
<evidence type="ECO:0000256" key="1">
    <source>
        <dbReference type="ARBA" id="ARBA00004123"/>
    </source>
</evidence>
<dbReference type="SMART" id="SM00734">
    <property type="entry name" value="ZnF_Rad18"/>
    <property type="match status" value="1"/>
</dbReference>
<dbReference type="Gene3D" id="1.10.8.60">
    <property type="match status" value="1"/>
</dbReference>
<evidence type="ECO:0000256" key="10">
    <source>
        <dbReference type="ARBA" id="ARBA00023204"/>
    </source>
</evidence>
<reference evidence="16" key="3">
    <citation type="submission" date="2025-09" db="UniProtKB">
        <authorList>
            <consortium name="Ensembl"/>
        </authorList>
    </citation>
    <scope>IDENTIFICATION</scope>
</reference>
<dbReference type="GO" id="GO:0005524">
    <property type="term" value="F:ATP binding"/>
    <property type="evidence" value="ECO:0007669"/>
    <property type="project" value="UniProtKB-KW"/>
</dbReference>
<evidence type="ECO:0000256" key="6">
    <source>
        <dbReference type="ARBA" id="ARBA00022763"/>
    </source>
</evidence>
<dbReference type="GeneTree" id="ENSGT00390000008538"/>
<feature type="domain" description="UBZ4-type" evidence="15">
    <location>
        <begin position="33"/>
        <end position="60"/>
    </location>
</feature>
<dbReference type="GO" id="GO:0008270">
    <property type="term" value="F:zinc ion binding"/>
    <property type="evidence" value="ECO:0007669"/>
    <property type="project" value="UniProtKB-KW"/>
</dbReference>
<dbReference type="Pfam" id="PF00004">
    <property type="entry name" value="AAA"/>
    <property type="match status" value="1"/>
</dbReference>
<dbReference type="Gene3D" id="1.20.272.10">
    <property type="match status" value="1"/>
</dbReference>
<dbReference type="InterPro" id="IPR008921">
    <property type="entry name" value="DNA_pol3_clamp-load_cplx_C"/>
</dbReference>
<keyword evidence="9" id="KW-0067">ATP-binding</keyword>
<dbReference type="InterPro" id="IPR032423">
    <property type="entry name" value="AAA_assoc_2"/>
</dbReference>
<dbReference type="InterPro" id="IPR003593">
    <property type="entry name" value="AAA+_ATPase"/>
</dbReference>
<name>A0A667YND3_9TELE</name>
<dbReference type="GO" id="GO:0016887">
    <property type="term" value="F:ATP hydrolysis activity"/>
    <property type="evidence" value="ECO:0007669"/>
    <property type="project" value="InterPro"/>
</dbReference>
<organism evidence="16 17">
    <name type="scientific">Myripristis murdjan</name>
    <name type="common">pinecone soldierfish</name>
    <dbReference type="NCBI Taxonomy" id="586833"/>
    <lineage>
        <taxon>Eukaryota</taxon>
        <taxon>Metazoa</taxon>
        <taxon>Chordata</taxon>
        <taxon>Craniata</taxon>
        <taxon>Vertebrata</taxon>
        <taxon>Euteleostomi</taxon>
        <taxon>Actinopterygii</taxon>
        <taxon>Neopterygii</taxon>
        <taxon>Teleostei</taxon>
        <taxon>Neoteleostei</taxon>
        <taxon>Acanthomorphata</taxon>
        <taxon>Holocentriformes</taxon>
        <taxon>Holocentridae</taxon>
        <taxon>Myripristis</taxon>
    </lineage>
</organism>
<dbReference type="Gene3D" id="3.30.160.60">
    <property type="entry name" value="Classic Zinc Finger"/>
    <property type="match status" value="1"/>
</dbReference>
<feature type="coiled-coil region" evidence="13">
    <location>
        <begin position="256"/>
        <end position="283"/>
    </location>
</feature>
<keyword evidence="5" id="KW-0547">Nucleotide-binding</keyword>
<keyword evidence="10 12" id="KW-0234">DNA repair</keyword>
<dbReference type="InterPro" id="IPR003959">
    <property type="entry name" value="ATPase_AAA_core"/>
</dbReference>
<evidence type="ECO:0000256" key="3">
    <source>
        <dbReference type="ARBA" id="ARBA00022705"/>
    </source>
</evidence>
<dbReference type="GO" id="GO:0008047">
    <property type="term" value="F:enzyme activator activity"/>
    <property type="evidence" value="ECO:0007669"/>
    <property type="project" value="TreeGrafter"/>
</dbReference>
<evidence type="ECO:0000256" key="12">
    <source>
        <dbReference type="PROSITE-ProRule" id="PRU01256"/>
    </source>
</evidence>
<evidence type="ECO:0000256" key="4">
    <source>
        <dbReference type="ARBA" id="ARBA00022723"/>
    </source>
</evidence>
<feature type="compositionally biased region" description="Low complexity" evidence="14">
    <location>
        <begin position="92"/>
        <end position="106"/>
    </location>
</feature>
<dbReference type="InterPro" id="IPR006642">
    <property type="entry name" value="Rad18_UBZ4"/>
</dbReference>
<evidence type="ECO:0000256" key="11">
    <source>
        <dbReference type="ARBA" id="ARBA00023242"/>
    </source>
</evidence>
<evidence type="ECO:0000256" key="2">
    <source>
        <dbReference type="ARBA" id="ARBA00008959"/>
    </source>
</evidence>
<dbReference type="Ensembl" id="ENSMMDT00005023185.1">
    <property type="protein sequence ID" value="ENSMMDP00005022686.1"/>
    <property type="gene ID" value="ENSMMDG00005011001.1"/>
</dbReference>
<evidence type="ECO:0000256" key="9">
    <source>
        <dbReference type="ARBA" id="ARBA00022840"/>
    </source>
</evidence>
<evidence type="ECO:0000313" key="16">
    <source>
        <dbReference type="Ensembl" id="ENSMMDP00005022686.1"/>
    </source>
</evidence>
<evidence type="ECO:0000256" key="14">
    <source>
        <dbReference type="SAM" id="MobiDB-lite"/>
    </source>
</evidence>
<evidence type="ECO:0000259" key="15">
    <source>
        <dbReference type="PROSITE" id="PS51908"/>
    </source>
</evidence>
<dbReference type="FunFam" id="3.30.160.60:FF:000331">
    <property type="entry name" value="E3 ubiquitin-protein ligase RAD18"/>
    <property type="match status" value="1"/>
</dbReference>
<dbReference type="GO" id="GO:0006261">
    <property type="term" value="P:DNA-templated DNA replication"/>
    <property type="evidence" value="ECO:0007669"/>
    <property type="project" value="TreeGrafter"/>
</dbReference>
<evidence type="ECO:0000256" key="8">
    <source>
        <dbReference type="ARBA" id="ARBA00022833"/>
    </source>
</evidence>
<evidence type="ECO:0000313" key="17">
    <source>
        <dbReference type="Proteomes" id="UP000472263"/>
    </source>
</evidence>
<dbReference type="FunFam" id="1.10.3710.10:FF:000002">
    <property type="entry name" value="ATPase WRNIP1 isoform 1"/>
    <property type="match status" value="1"/>
</dbReference>
<evidence type="ECO:0000256" key="7">
    <source>
        <dbReference type="ARBA" id="ARBA00022771"/>
    </source>
</evidence>
<keyword evidence="13" id="KW-0175">Coiled coil</keyword>
<reference evidence="16" key="2">
    <citation type="submission" date="2025-08" db="UniProtKB">
        <authorList>
            <consortium name="Ensembl"/>
        </authorList>
    </citation>
    <scope>IDENTIFICATION</scope>
</reference>
<reference evidence="16" key="1">
    <citation type="submission" date="2019-06" db="EMBL/GenBank/DDBJ databases">
        <authorList>
            <consortium name="Wellcome Sanger Institute Data Sharing"/>
        </authorList>
    </citation>
    <scope>NUCLEOTIDE SEQUENCE [LARGE SCALE GENOMIC DNA]</scope>
</reference>
<dbReference type="SUPFAM" id="SSF48019">
    <property type="entry name" value="post-AAA+ oligomerization domain-like"/>
    <property type="match status" value="1"/>
</dbReference>
<keyword evidence="11" id="KW-0539">Nucleus</keyword>
<sequence>MQHQCQCYGHVLRVKSFAGSSNMASDTTAFSDLVQCPVCSKDFKSSTINGHLDRCLLDGGGPQAATDSEPPPKKPRPSAEPDPSSPAVNKPSASSSTGASPSAVFSMFHTNRSNVSGKSERNVMFSNKRSPGHAMNKGIKRNLQREAELGMTAETVTPVQASVPSGPLIKPENGVSPRTLLTIDKPLAEKLRPNTLEEYFGQNKVVGEHTLLRSLLDSQEIPSLILWGPPGCGKTTLAHIIASTSKKKGTARFVTLSATSASINEVREVIKQAQNELRLCKRRTILFIDEIHRFNKSQQDTFLPHVECGTITLIGATTENPSFQVNAALLSRCRVLVLEKLSVEAMSLILHRALASLGIKVLGQDSTNPKEQDQSDEHEPKVYIEQKALDTIAHLCDGDARAGLNGLQLAVQARVGLAQSSLSAQDGSPQDILVQEEHVKEGLQRSYILYDKAGEEHYNCISALHKSMRGSHENASLYWLGRMLEGGEDPLYVARRLVRFASEDVGLADPSALPQAVSAFQACHFIGMPECEVILAQCVVYLARAPKSVDVYQAYANVKACLRNHKGPLPPVPLHLRNAPTKLMKQLGYAKGYKYNPAFSSPVEQEYLPEELREIDFFTWTPSDP</sequence>
<keyword evidence="17" id="KW-1185">Reference proteome</keyword>
<dbReference type="Pfam" id="PF12002">
    <property type="entry name" value="MgsA_C"/>
    <property type="match status" value="1"/>
</dbReference>
<dbReference type="InterPro" id="IPR051314">
    <property type="entry name" value="AAA_ATPase_RarA/MGS1/WRNIP1"/>
</dbReference>
<proteinExistence type="inferred from homology"/>
<dbReference type="PANTHER" id="PTHR13779">
    <property type="entry name" value="WERNER HELICASE-INTERACTING PROTEIN 1 FAMILY MEMBER"/>
    <property type="match status" value="1"/>
</dbReference>
<dbReference type="FunFam" id="1.20.272.10:FF:000001">
    <property type="entry name" value="Putative AAA family ATPase"/>
    <property type="match status" value="1"/>
</dbReference>
<dbReference type="InterPro" id="IPR021886">
    <property type="entry name" value="MgsA_C"/>
</dbReference>
<dbReference type="GO" id="GO:0005634">
    <property type="term" value="C:nucleus"/>
    <property type="evidence" value="ECO:0007669"/>
    <property type="project" value="UniProtKB-SubCell"/>
</dbReference>
<gene>
    <name evidence="16" type="primary">WRNIP1</name>
    <name evidence="16" type="synonym">wrnip1</name>
</gene>
<dbReference type="Gene3D" id="1.10.3710.10">
    <property type="entry name" value="DNA polymerase III clamp loader subunits, C-terminal domain"/>
    <property type="match status" value="1"/>
</dbReference>
<dbReference type="FunCoup" id="A0A667YND3">
    <property type="interactions" value="748"/>
</dbReference>
<dbReference type="GO" id="GO:0003677">
    <property type="term" value="F:DNA binding"/>
    <property type="evidence" value="ECO:0007669"/>
    <property type="project" value="InterPro"/>
</dbReference>
<evidence type="ECO:0000256" key="13">
    <source>
        <dbReference type="SAM" id="Coils"/>
    </source>
</evidence>
<dbReference type="FunFam" id="3.40.50.300:FF:000137">
    <property type="entry name" value="Replication-associated recombination protein A"/>
    <property type="match status" value="1"/>
</dbReference>
<dbReference type="SUPFAM" id="SSF52540">
    <property type="entry name" value="P-loop containing nucleoside triphosphate hydrolases"/>
    <property type="match status" value="1"/>
</dbReference>
<dbReference type="AlphaFoldDB" id="A0A667YND3"/>
<dbReference type="GO" id="GO:0017116">
    <property type="term" value="F:single-stranded DNA helicase activity"/>
    <property type="evidence" value="ECO:0007669"/>
    <property type="project" value="TreeGrafter"/>
</dbReference>
<comment type="similarity">
    <text evidence="2">Belongs to the AAA ATPase family. RarA/MGS1/WRNIP1 subfamily.</text>
</comment>
<dbReference type="InterPro" id="IPR027417">
    <property type="entry name" value="P-loop_NTPase"/>
</dbReference>
<keyword evidence="7 12" id="KW-0863">Zinc-finger</keyword>
<dbReference type="GO" id="GO:0000731">
    <property type="term" value="P:DNA synthesis involved in DNA repair"/>
    <property type="evidence" value="ECO:0007669"/>
    <property type="project" value="TreeGrafter"/>
</dbReference>
<dbReference type="InParanoid" id="A0A667YND3"/>